<dbReference type="FunFam" id="2.30.30.40:FF:000072">
    <property type="entry name" value="Unconventional Myosin IB"/>
    <property type="match status" value="1"/>
</dbReference>
<dbReference type="InterPro" id="IPR001452">
    <property type="entry name" value="SH3_domain"/>
</dbReference>
<dbReference type="STRING" id="6216.A0A158QD29"/>
<dbReference type="PANTHER" id="PTHR14167">
    <property type="entry name" value="SH3 DOMAIN-CONTAINING"/>
    <property type="match status" value="1"/>
</dbReference>
<accession>A0A158QD29</accession>
<protein>
    <submittedName>
        <fullName evidence="4">SH3 domain-containing protein</fullName>
    </submittedName>
</protein>
<evidence type="ECO:0000259" key="3">
    <source>
        <dbReference type="PROSITE" id="PS50002"/>
    </source>
</evidence>
<evidence type="ECO:0000256" key="1">
    <source>
        <dbReference type="ARBA" id="ARBA00022443"/>
    </source>
</evidence>
<dbReference type="Pfam" id="PF00018">
    <property type="entry name" value="SH3_1"/>
    <property type="match status" value="1"/>
</dbReference>
<dbReference type="PROSITE" id="PS50002">
    <property type="entry name" value="SH3"/>
    <property type="match status" value="1"/>
</dbReference>
<reference evidence="4" key="1">
    <citation type="submission" date="2016-04" db="UniProtKB">
        <authorList>
            <consortium name="WormBaseParasite"/>
        </authorList>
    </citation>
    <scope>IDENTIFICATION</scope>
</reference>
<proteinExistence type="predicted"/>
<dbReference type="Gene3D" id="2.30.30.40">
    <property type="entry name" value="SH3 Domains"/>
    <property type="match status" value="1"/>
</dbReference>
<keyword evidence="1 2" id="KW-0728">SH3 domain</keyword>
<evidence type="ECO:0000313" key="4">
    <source>
        <dbReference type="WBParaSite" id="HDID_0000233901-mRNA-1"/>
    </source>
</evidence>
<dbReference type="PRINTS" id="PR00499">
    <property type="entry name" value="P67PHOX"/>
</dbReference>
<evidence type="ECO:0000256" key="2">
    <source>
        <dbReference type="PROSITE-ProRule" id="PRU00192"/>
    </source>
</evidence>
<feature type="domain" description="SH3" evidence="3">
    <location>
        <begin position="124"/>
        <end position="183"/>
    </location>
</feature>
<dbReference type="InterPro" id="IPR035824">
    <property type="entry name" value="Endophilin_A_SH3"/>
</dbReference>
<organism evidence="4">
    <name type="scientific">Hymenolepis diminuta</name>
    <name type="common">Rat tapeworm</name>
    <dbReference type="NCBI Taxonomy" id="6216"/>
    <lineage>
        <taxon>Eukaryota</taxon>
        <taxon>Metazoa</taxon>
        <taxon>Spiralia</taxon>
        <taxon>Lophotrochozoa</taxon>
        <taxon>Platyhelminthes</taxon>
        <taxon>Cestoda</taxon>
        <taxon>Eucestoda</taxon>
        <taxon>Cyclophyllidea</taxon>
        <taxon>Hymenolepididae</taxon>
        <taxon>Hymenolepis</taxon>
    </lineage>
</organism>
<dbReference type="PANTHER" id="PTHR14167:SF116">
    <property type="entry name" value="CAP, ISOFORM AC"/>
    <property type="match status" value="1"/>
</dbReference>
<dbReference type="SUPFAM" id="SSF50044">
    <property type="entry name" value="SH3-domain"/>
    <property type="match status" value="1"/>
</dbReference>
<sequence length="194" mass="22231">LRLFSRYIHCHLPGIFGAYAYQGWNFGKIYWVLFFHSELSLCTLYPKMDTSFSLPVCTDLDKVRLCSLSLNCNIITALSDYCTITNVVYMLTFNPGSISPTYIKLATELALFNLNSYSFLFSLGSGPCCRALYQFDAENDTELPFQEGDIIQLIRQVDENWYEGRINNHEGFFPVNYVEVIEPLPKSAMAFPMD</sequence>
<dbReference type="InterPro" id="IPR036028">
    <property type="entry name" value="SH3-like_dom_sf"/>
</dbReference>
<dbReference type="CDD" id="cd11803">
    <property type="entry name" value="SH3_Endophilin_A"/>
    <property type="match status" value="1"/>
</dbReference>
<dbReference type="WBParaSite" id="HDID_0000233901-mRNA-1">
    <property type="protein sequence ID" value="HDID_0000233901-mRNA-1"/>
    <property type="gene ID" value="HDID_0000233901"/>
</dbReference>
<dbReference type="SMART" id="SM00326">
    <property type="entry name" value="SH3"/>
    <property type="match status" value="1"/>
</dbReference>
<name>A0A158QD29_HYMDI</name>
<dbReference type="AlphaFoldDB" id="A0A158QD29"/>
<dbReference type="PRINTS" id="PR00452">
    <property type="entry name" value="SH3DOMAIN"/>
</dbReference>
<dbReference type="InterPro" id="IPR050384">
    <property type="entry name" value="Endophilin_SH3RF"/>
</dbReference>